<dbReference type="AlphaFoldDB" id="A0AA37GGW8"/>
<accession>A0AA37GGW8</accession>
<evidence type="ECO:0000256" key="1">
    <source>
        <dbReference type="ARBA" id="ARBA00022801"/>
    </source>
</evidence>
<dbReference type="InterPro" id="IPR000675">
    <property type="entry name" value="Cutinase/axe"/>
</dbReference>
<dbReference type="Gene3D" id="3.40.50.1820">
    <property type="entry name" value="alpha/beta hydrolase"/>
    <property type="match status" value="1"/>
</dbReference>
<protein>
    <recommendedName>
        <fullName evidence="4">Cutinase</fullName>
    </recommendedName>
</protein>
<organism evidence="2 3">
    <name type="scientific">Colletotrichum liriopes</name>
    <dbReference type="NCBI Taxonomy" id="708192"/>
    <lineage>
        <taxon>Eukaryota</taxon>
        <taxon>Fungi</taxon>
        <taxon>Dikarya</taxon>
        <taxon>Ascomycota</taxon>
        <taxon>Pezizomycotina</taxon>
        <taxon>Sordariomycetes</taxon>
        <taxon>Hypocreomycetidae</taxon>
        <taxon>Glomerellales</taxon>
        <taxon>Glomerellaceae</taxon>
        <taxon>Colletotrichum</taxon>
        <taxon>Colletotrichum spaethianum species complex</taxon>
    </lineage>
</organism>
<evidence type="ECO:0008006" key="4">
    <source>
        <dbReference type="Google" id="ProtNLM"/>
    </source>
</evidence>
<dbReference type="Pfam" id="PF01083">
    <property type="entry name" value="Cutinase"/>
    <property type="match status" value="1"/>
</dbReference>
<evidence type="ECO:0000313" key="2">
    <source>
        <dbReference type="EMBL" id="GJC80467.1"/>
    </source>
</evidence>
<sequence>MLHTAIERILVNGVWAFSQSVACPASFDQKVTSEEQNTVDIIKDGLKHCPNQKLFLFGYSQVATVVQNALD</sequence>
<dbReference type="SUPFAM" id="SSF53474">
    <property type="entry name" value="alpha/beta-Hydrolases"/>
    <property type="match status" value="1"/>
</dbReference>
<comment type="caution">
    <text evidence="2">The sequence shown here is derived from an EMBL/GenBank/DDBJ whole genome shotgun (WGS) entry which is preliminary data.</text>
</comment>
<dbReference type="EMBL" id="BPPX01000005">
    <property type="protein sequence ID" value="GJC80467.1"/>
    <property type="molecule type" value="Genomic_DNA"/>
</dbReference>
<name>A0AA37GGW8_9PEZI</name>
<evidence type="ECO:0000313" key="3">
    <source>
        <dbReference type="Proteomes" id="UP001055172"/>
    </source>
</evidence>
<reference evidence="2 3" key="1">
    <citation type="submission" date="2021-07" db="EMBL/GenBank/DDBJ databases">
        <title>Genome data of Colletotrichum spaethianum.</title>
        <authorList>
            <person name="Utami Y.D."/>
            <person name="Hiruma K."/>
        </authorList>
    </citation>
    <scope>NUCLEOTIDE SEQUENCE [LARGE SCALE GENOMIC DNA]</scope>
    <source>
        <strain evidence="2 3">MAFF 242679</strain>
    </source>
</reference>
<dbReference type="InterPro" id="IPR029058">
    <property type="entry name" value="AB_hydrolase_fold"/>
</dbReference>
<keyword evidence="1" id="KW-0378">Hydrolase</keyword>
<proteinExistence type="predicted"/>
<gene>
    <name evidence="2" type="ORF">ColLi_03305</name>
</gene>
<dbReference type="Proteomes" id="UP001055172">
    <property type="component" value="Unassembled WGS sequence"/>
</dbReference>
<dbReference type="GO" id="GO:0052689">
    <property type="term" value="F:carboxylic ester hydrolase activity"/>
    <property type="evidence" value="ECO:0007669"/>
    <property type="project" value="UniProtKB-ARBA"/>
</dbReference>
<keyword evidence="3" id="KW-1185">Reference proteome</keyword>